<dbReference type="InterPro" id="IPR029149">
    <property type="entry name" value="Creatin/AminoP/Spt16_N"/>
</dbReference>
<dbReference type="SUPFAM" id="SSF55920">
    <property type="entry name" value="Creatinase/aminopeptidase"/>
    <property type="match status" value="1"/>
</dbReference>
<feature type="domain" description="Creatinase N-terminal" evidence="2">
    <location>
        <begin position="23"/>
        <end position="136"/>
    </location>
</feature>
<dbReference type="GO" id="GO:0004177">
    <property type="term" value="F:aminopeptidase activity"/>
    <property type="evidence" value="ECO:0007669"/>
    <property type="project" value="UniProtKB-ARBA"/>
</dbReference>
<dbReference type="Gene3D" id="3.40.350.10">
    <property type="entry name" value="Creatinase/prolidase N-terminal domain"/>
    <property type="match status" value="1"/>
</dbReference>
<gene>
    <name evidence="3" type="ORF">Back11_60000</name>
</gene>
<dbReference type="SUPFAM" id="SSF53092">
    <property type="entry name" value="Creatinase/prolidase N-terminal domain"/>
    <property type="match status" value="1"/>
</dbReference>
<dbReference type="Pfam" id="PF01321">
    <property type="entry name" value="Creatinase_N"/>
    <property type="match status" value="1"/>
</dbReference>
<evidence type="ECO:0000259" key="1">
    <source>
        <dbReference type="Pfam" id="PF00557"/>
    </source>
</evidence>
<protein>
    <submittedName>
        <fullName evidence="3">Peptidase M24</fullName>
    </submittedName>
</protein>
<dbReference type="PANTHER" id="PTHR46112:SF2">
    <property type="entry name" value="XAA-PRO AMINOPEPTIDASE P-RELATED"/>
    <property type="match status" value="1"/>
</dbReference>
<dbReference type="Pfam" id="PF00557">
    <property type="entry name" value="Peptidase_M24"/>
    <property type="match status" value="1"/>
</dbReference>
<evidence type="ECO:0000313" key="4">
    <source>
        <dbReference type="Proteomes" id="UP000275368"/>
    </source>
</evidence>
<dbReference type="InterPro" id="IPR000994">
    <property type="entry name" value="Pept_M24"/>
</dbReference>
<dbReference type="InterPro" id="IPR050659">
    <property type="entry name" value="Peptidase_M24B"/>
</dbReference>
<reference evidence="3 4" key="1">
    <citation type="submission" date="2018-11" db="EMBL/GenBank/DDBJ databases">
        <title>Complete genome sequence of Paenibacillus baekrokdamisoli strain KCTC 33723.</title>
        <authorList>
            <person name="Kang S.W."/>
            <person name="Lee K.C."/>
            <person name="Kim K.K."/>
            <person name="Kim J.S."/>
            <person name="Kim D.S."/>
            <person name="Ko S.H."/>
            <person name="Yang S.H."/>
            <person name="Lee J.S."/>
        </authorList>
    </citation>
    <scope>NUCLEOTIDE SEQUENCE [LARGE SCALE GENOMIC DNA]</scope>
    <source>
        <strain evidence="3 4">KCTC 33723</strain>
    </source>
</reference>
<dbReference type="InterPro" id="IPR036005">
    <property type="entry name" value="Creatinase/aminopeptidase-like"/>
</dbReference>
<evidence type="ECO:0000313" key="3">
    <source>
        <dbReference type="EMBL" id="BBH24655.1"/>
    </source>
</evidence>
<dbReference type="GO" id="GO:0008235">
    <property type="term" value="F:metalloexopeptidase activity"/>
    <property type="evidence" value="ECO:0007669"/>
    <property type="project" value="UniProtKB-ARBA"/>
</dbReference>
<dbReference type="CDD" id="cd01066">
    <property type="entry name" value="APP_MetAP"/>
    <property type="match status" value="1"/>
</dbReference>
<proteinExistence type="predicted"/>
<dbReference type="Proteomes" id="UP000275368">
    <property type="component" value="Chromosome"/>
</dbReference>
<dbReference type="InterPro" id="IPR000587">
    <property type="entry name" value="Creatinase_N"/>
</dbReference>
<dbReference type="InterPro" id="IPR001714">
    <property type="entry name" value="Pept_M24_MAP"/>
</dbReference>
<dbReference type="EMBL" id="AP019308">
    <property type="protein sequence ID" value="BBH24655.1"/>
    <property type="molecule type" value="Genomic_DNA"/>
</dbReference>
<dbReference type="PRINTS" id="PR00599">
    <property type="entry name" value="MAPEPTIDASE"/>
</dbReference>
<keyword evidence="4" id="KW-1185">Reference proteome</keyword>
<dbReference type="KEGG" id="pbk:Back11_60000"/>
<organism evidence="3 4">
    <name type="scientific">Paenibacillus baekrokdamisoli</name>
    <dbReference type="NCBI Taxonomy" id="1712516"/>
    <lineage>
        <taxon>Bacteria</taxon>
        <taxon>Bacillati</taxon>
        <taxon>Bacillota</taxon>
        <taxon>Bacilli</taxon>
        <taxon>Bacillales</taxon>
        <taxon>Paenibacillaceae</taxon>
        <taxon>Paenibacillus</taxon>
    </lineage>
</organism>
<dbReference type="PANTHER" id="PTHR46112">
    <property type="entry name" value="AMINOPEPTIDASE"/>
    <property type="match status" value="1"/>
</dbReference>
<dbReference type="Gene3D" id="3.90.230.10">
    <property type="entry name" value="Creatinase/methionine aminopeptidase superfamily"/>
    <property type="match status" value="1"/>
</dbReference>
<accession>A0A3G9J8H8</accession>
<feature type="domain" description="Peptidase M24" evidence="1">
    <location>
        <begin position="193"/>
        <end position="427"/>
    </location>
</feature>
<evidence type="ECO:0000259" key="2">
    <source>
        <dbReference type="Pfam" id="PF01321"/>
    </source>
</evidence>
<name>A0A3G9J8H8_9BACL</name>
<sequence>MLKLGAKLTMIQSLLQPDEIKARVERLQKFMLQEDIAAFLVTQHVDLYYLTGSMQAGFAFVPAVGDSTFYVRRSLARARQESCLKVEPMPSLRVFRSQLEKDYPGLFASETPIRIATEMDVLPAQTYWKLAEVIADNGHENNNITTNSSTINNIKTSGTIAGNTSSPASCSLVDGSSLIRRVRMIKSAWEIGRIEAAAAVVAEALEAAAHVLKEGITELELMARIEYEIRIRGHIGVMRTRSYNMEVLTGMLGSGEAAAIPSAFDGPAGGRGLGPAAPQSVSRKPILRGEPILIDIGCCIDGYVIDQTRTAVIGSLPDDLASAYAYTEAIIRESEQLMRPGTACDALYAAALKHVDKVGLAEHFMGFGTDQVKFLGHGIGLEVDEWPVLARSFKDPLEPGMVLAIEPKFTFPGRGVVGIENTYLITDKGFRALTQSPEGLIIIP</sequence>
<dbReference type="AlphaFoldDB" id="A0A3G9J8H8"/>